<dbReference type="EMBL" id="CAUYUE010000016">
    <property type="protein sequence ID" value="CAK0787254.1"/>
    <property type="molecule type" value="Genomic_DNA"/>
</dbReference>
<feature type="compositionally biased region" description="Low complexity" evidence="2">
    <location>
        <begin position="593"/>
        <end position="608"/>
    </location>
</feature>
<dbReference type="SUPFAM" id="SSF48371">
    <property type="entry name" value="ARM repeat"/>
    <property type="match status" value="1"/>
</dbReference>
<dbReference type="Proteomes" id="UP001314263">
    <property type="component" value="Unassembled WGS sequence"/>
</dbReference>
<dbReference type="InterPro" id="IPR057546">
    <property type="entry name" value="HEAT_GCN1"/>
</dbReference>
<dbReference type="InterPro" id="IPR011989">
    <property type="entry name" value="ARM-like"/>
</dbReference>
<gene>
    <name evidence="4" type="ORF">CVIRNUC_010472</name>
</gene>
<organism evidence="4 5">
    <name type="scientific">Coccomyxa viridis</name>
    <dbReference type="NCBI Taxonomy" id="1274662"/>
    <lineage>
        <taxon>Eukaryota</taxon>
        <taxon>Viridiplantae</taxon>
        <taxon>Chlorophyta</taxon>
        <taxon>core chlorophytes</taxon>
        <taxon>Trebouxiophyceae</taxon>
        <taxon>Trebouxiophyceae incertae sedis</taxon>
        <taxon>Coccomyxaceae</taxon>
        <taxon>Coccomyxa</taxon>
    </lineage>
</organism>
<evidence type="ECO:0000259" key="3">
    <source>
        <dbReference type="Pfam" id="PF23271"/>
    </source>
</evidence>
<name>A0AAV1IJE3_9CHLO</name>
<feature type="region of interest" description="Disordered" evidence="2">
    <location>
        <begin position="206"/>
        <end position="227"/>
    </location>
</feature>
<evidence type="ECO:0000313" key="5">
    <source>
        <dbReference type="Proteomes" id="UP001314263"/>
    </source>
</evidence>
<evidence type="ECO:0000256" key="1">
    <source>
        <dbReference type="ARBA" id="ARBA00022737"/>
    </source>
</evidence>
<feature type="region of interest" description="Disordered" evidence="2">
    <location>
        <begin position="168"/>
        <end position="190"/>
    </location>
</feature>
<keyword evidence="5" id="KW-1185">Reference proteome</keyword>
<dbReference type="Gene3D" id="1.25.10.10">
    <property type="entry name" value="Leucine-rich Repeat Variant"/>
    <property type="match status" value="2"/>
</dbReference>
<dbReference type="Pfam" id="PF23271">
    <property type="entry name" value="HEAT_GCN1"/>
    <property type="match status" value="1"/>
</dbReference>
<sequence length="808" mass="87612">MEALAANVECIKASSALERERGLLALRQLIEDSSDSERTLIRDHLRGRVSWLIQAEEWTHRLAALSISKLLLSPQLAEHGKQRDHVQTGVLDACLTLLEDAEPRVRLAVGDCLGLLAEQRGVEVWEMSREAVLGSINRCWDRDALLEASSSAAQAPYASTVAVAELPTSSAGPEAPAQNSTAAAHHDSVDSAQAVQIALEAISNTSGEENRAQQPAAHQQHHHADHVASNSVGQALTPAIYGEDVPSATALPLVAPQKQLQQRQSAGPLQGDFLAELLAFSYTRHDPGTGDMRHDTEGWRYLETSFKALQQIIDGCGEAFQPHATPELRGVILRALLHRNRFARETCYHVLAALCALCSRPQLLQFADAASERLQDGLNENWSQVRFAACVAARSFMLALGPGRERFYPALLPHLCFNRYDVAEGVASYSLATWRQVMGEAGRTWVARCLPQVLEHYVRCSRTNNHTVREAACTCIAELAAKINPEAVRPHIPTMLRTVITCMRDDSWPVRDAALVAAGKCAAAFPEECRAALPELLKLWSAHLDDNIPSVRANAAAALGDALKAYKQELLDQLLPLIRTMLPKARGQEEATGSASAASAPQPQAPARAAPPPPGARVVSAEPRKPEQGGLFQDVGLTRAKDTGGIDYSCGCMDYGFRRPKEAWEASDGAVHMLTQLARAAPESVPKFLPELAQVAGLDCFEACRALQATIWKQLPLVAQGLGKKVFKRYMDLFWEPLFRSLQSRNPLCEAAAGHCLTSLGGLVGPRILEGHLTEDQRDILAARGLSAGLHECSGVESRTGVCAPWAA</sequence>
<dbReference type="GO" id="GO:0005737">
    <property type="term" value="C:cytoplasm"/>
    <property type="evidence" value="ECO:0007669"/>
    <property type="project" value="TreeGrafter"/>
</dbReference>
<accession>A0AAV1IJE3</accession>
<dbReference type="AlphaFoldDB" id="A0AAV1IJE3"/>
<keyword evidence="1" id="KW-0677">Repeat</keyword>
<dbReference type="PANTHER" id="PTHR23346:SF19">
    <property type="entry name" value="PROTEASOME ADAPTER AND SCAFFOLD PROTEIN ECM29"/>
    <property type="match status" value="1"/>
</dbReference>
<dbReference type="Pfam" id="PF02985">
    <property type="entry name" value="HEAT"/>
    <property type="match status" value="1"/>
</dbReference>
<feature type="compositionally biased region" description="Polar residues" evidence="2">
    <location>
        <begin position="168"/>
        <end position="182"/>
    </location>
</feature>
<dbReference type="GO" id="GO:0005634">
    <property type="term" value="C:nucleus"/>
    <property type="evidence" value="ECO:0007669"/>
    <property type="project" value="TreeGrafter"/>
</dbReference>
<dbReference type="InterPro" id="IPR016024">
    <property type="entry name" value="ARM-type_fold"/>
</dbReference>
<protein>
    <recommendedName>
        <fullName evidence="3">Stalled ribosome sensor GCN1-like HEAT repeats region domain-containing protein</fullName>
    </recommendedName>
</protein>
<evidence type="ECO:0000256" key="2">
    <source>
        <dbReference type="SAM" id="MobiDB-lite"/>
    </source>
</evidence>
<dbReference type="GO" id="GO:0036503">
    <property type="term" value="P:ERAD pathway"/>
    <property type="evidence" value="ECO:0007669"/>
    <property type="project" value="TreeGrafter"/>
</dbReference>
<dbReference type="GO" id="GO:0060090">
    <property type="term" value="F:molecular adaptor activity"/>
    <property type="evidence" value="ECO:0007669"/>
    <property type="project" value="TreeGrafter"/>
</dbReference>
<feature type="domain" description="Stalled ribosome sensor GCN1-like HEAT repeats region" evidence="3">
    <location>
        <begin position="427"/>
        <end position="588"/>
    </location>
</feature>
<comment type="caution">
    <text evidence="4">The sequence shown here is derived from an EMBL/GenBank/DDBJ whole genome shotgun (WGS) entry which is preliminary data.</text>
</comment>
<dbReference type="PANTHER" id="PTHR23346">
    <property type="entry name" value="TRANSLATIONAL ACTIVATOR GCN1-RELATED"/>
    <property type="match status" value="1"/>
</dbReference>
<dbReference type="InterPro" id="IPR000357">
    <property type="entry name" value="HEAT"/>
</dbReference>
<reference evidence="4 5" key="1">
    <citation type="submission" date="2023-10" db="EMBL/GenBank/DDBJ databases">
        <authorList>
            <person name="Maclean D."/>
            <person name="Macfadyen A."/>
        </authorList>
    </citation>
    <scope>NUCLEOTIDE SEQUENCE [LARGE SCALE GENOMIC DNA]</scope>
</reference>
<evidence type="ECO:0000313" key="4">
    <source>
        <dbReference type="EMBL" id="CAK0787254.1"/>
    </source>
</evidence>
<feature type="region of interest" description="Disordered" evidence="2">
    <location>
        <begin position="585"/>
        <end position="636"/>
    </location>
</feature>
<proteinExistence type="predicted"/>